<dbReference type="CDD" id="cd00600">
    <property type="entry name" value="Sm_like"/>
    <property type="match status" value="1"/>
</dbReference>
<dbReference type="PROSITE" id="PS52002">
    <property type="entry name" value="SM"/>
    <property type="match status" value="1"/>
</dbReference>
<organism evidence="2">
    <name type="scientific">Spironucleus salmonicida</name>
    <dbReference type="NCBI Taxonomy" id="348837"/>
    <lineage>
        <taxon>Eukaryota</taxon>
        <taxon>Metamonada</taxon>
        <taxon>Diplomonadida</taxon>
        <taxon>Hexamitidae</taxon>
        <taxon>Hexamitinae</taxon>
        <taxon>Spironucleus</taxon>
    </lineage>
</organism>
<name>V6LBE6_9EUKA</name>
<dbReference type="InterPro" id="IPR010920">
    <property type="entry name" value="LSM_dom_sf"/>
</dbReference>
<dbReference type="SUPFAM" id="SSF50182">
    <property type="entry name" value="Sm-like ribonucleoproteins"/>
    <property type="match status" value="1"/>
</dbReference>
<evidence type="ECO:0000313" key="2">
    <source>
        <dbReference type="EMBL" id="EST41727.1"/>
    </source>
</evidence>
<dbReference type="InterPro" id="IPR001163">
    <property type="entry name" value="Sm_dom_euk/arc"/>
</dbReference>
<dbReference type="AlphaFoldDB" id="V6LBE6"/>
<proteinExistence type="predicted"/>
<sequence>MNNVSSVKENNMPIMAVYQYHLKQSFVRVELCMFDHYYEGILLGFDEFFNITLGQCKRVHGQEILNYSQMLIKGESIAYIAELANE</sequence>
<gene>
    <name evidence="2" type="ORF">SS50377_18813</name>
</gene>
<dbReference type="InterPro" id="IPR047575">
    <property type="entry name" value="Sm"/>
</dbReference>
<dbReference type="GO" id="GO:0003723">
    <property type="term" value="F:RNA binding"/>
    <property type="evidence" value="ECO:0007669"/>
    <property type="project" value="InterPro"/>
</dbReference>
<dbReference type="EMBL" id="KI546168">
    <property type="protein sequence ID" value="EST41727.1"/>
    <property type="molecule type" value="Genomic_DNA"/>
</dbReference>
<accession>V6LBE6</accession>
<dbReference type="Pfam" id="PF01423">
    <property type="entry name" value="LSM"/>
    <property type="match status" value="1"/>
</dbReference>
<evidence type="ECO:0000259" key="1">
    <source>
        <dbReference type="PROSITE" id="PS52002"/>
    </source>
</evidence>
<feature type="domain" description="Sm" evidence="1">
    <location>
        <begin position="14"/>
        <end position="86"/>
    </location>
</feature>
<reference evidence="2" key="1">
    <citation type="journal article" date="2014" name="PLoS Genet.">
        <title>The Genome of Spironucleus salmonicida Highlights a Fish Pathogen Adapted to Fluctuating Environments.</title>
        <authorList>
            <person name="Xu F."/>
            <person name="Jerlstrom-Hultqvist J."/>
            <person name="Einarsson E."/>
            <person name="Astvaldsson A."/>
            <person name="Svard S.G."/>
            <person name="Andersson J.O."/>
        </authorList>
    </citation>
    <scope>NUCLEOTIDE SEQUENCE</scope>
</reference>
<dbReference type="Gene3D" id="2.30.30.100">
    <property type="match status" value="1"/>
</dbReference>
<dbReference type="SMART" id="SM00651">
    <property type="entry name" value="Sm"/>
    <property type="match status" value="1"/>
</dbReference>
<protein>
    <submittedName>
        <fullName evidence="2">LSM domain protein</fullName>
    </submittedName>
</protein>